<proteinExistence type="inferred from homology"/>
<keyword evidence="3 8" id="KW-0813">Transport</keyword>
<dbReference type="RefSeq" id="WP_086632313.1">
    <property type="nucleotide sequence ID" value="NZ_JOPB01000007.1"/>
</dbReference>
<keyword evidence="6 8" id="KW-1133">Transmembrane helix</keyword>
<feature type="transmembrane region" description="Helical" evidence="8">
    <location>
        <begin position="316"/>
        <end position="338"/>
    </location>
</feature>
<keyword evidence="5 8" id="KW-0812">Transmembrane</keyword>
<protein>
    <recommendedName>
        <fullName evidence="8">Nickel/cobalt efflux system</fullName>
    </recommendedName>
</protein>
<dbReference type="InterPro" id="IPR004688">
    <property type="entry name" value="Ni/Co_transpt"/>
</dbReference>
<comment type="caution">
    <text evidence="9">The sequence shown here is derived from an EMBL/GenBank/DDBJ whole genome shotgun (WGS) entry which is preliminary data.</text>
</comment>
<feature type="transmembrane region" description="Helical" evidence="8">
    <location>
        <begin position="48"/>
        <end position="66"/>
    </location>
</feature>
<sequence>MFQQIKLLLSEQSSNLKIRLIIIYIVLAIFNIGAWIWAFIAFHNNTTLLGTALVIYGLGLRHAVDADHIAAIDNVTRKLMQMNQRPVAVGFFFAMGHSTVVFIAATIVAVAANTLNSFSNFQSISGIIGTLVSSLFLFIIAIMNIHIFISIYKNYKQVKNGKEYVEEDFDLLLNNRGFLSRFFKPLFKIITKSWHMFPLGFLFGLGFDTATEVSLFGVSAAQATNNVSIESVLVFPVLFAAGMSLIDTSDGIMMLKAYDWAFIKPIRKLYYNLSITLISIIVAIFIGGIEALSLIIDQFNLSGDFWNVISLLGDNINNLGYAIIGLFILTWFVSYIFYKRKVVNES</sequence>
<reference evidence="10" key="1">
    <citation type="submission" date="2014-06" db="EMBL/GenBank/DDBJ databases">
        <authorList>
            <person name="Winans N.J."/>
            <person name="Newell P.D."/>
            <person name="Douglas A.E."/>
        </authorList>
    </citation>
    <scope>NUCLEOTIDE SEQUENCE [LARGE SCALE GENOMIC DNA]</scope>
    <source>
        <strain evidence="10">DmL_052</strain>
    </source>
</reference>
<organism evidence="9 10">
    <name type="scientific">Commensalibacter intestini</name>
    <dbReference type="NCBI Taxonomy" id="479936"/>
    <lineage>
        <taxon>Bacteria</taxon>
        <taxon>Pseudomonadati</taxon>
        <taxon>Pseudomonadota</taxon>
        <taxon>Alphaproteobacteria</taxon>
        <taxon>Acetobacterales</taxon>
        <taxon>Acetobacteraceae</taxon>
    </lineage>
</organism>
<evidence type="ECO:0000313" key="10">
    <source>
        <dbReference type="Proteomes" id="UP000194946"/>
    </source>
</evidence>
<keyword evidence="10" id="KW-1185">Reference proteome</keyword>
<evidence type="ECO:0000256" key="1">
    <source>
        <dbReference type="ARBA" id="ARBA00004127"/>
    </source>
</evidence>
<accession>A0A251ZU44</accession>
<dbReference type="InterPro" id="IPR011541">
    <property type="entry name" value="Ni/Co_transpt_high_affinity"/>
</dbReference>
<evidence type="ECO:0000256" key="6">
    <source>
        <dbReference type="ARBA" id="ARBA00022989"/>
    </source>
</evidence>
<dbReference type="Pfam" id="PF03824">
    <property type="entry name" value="NicO"/>
    <property type="match status" value="1"/>
</dbReference>
<evidence type="ECO:0000313" key="9">
    <source>
        <dbReference type="EMBL" id="OUI78184.1"/>
    </source>
</evidence>
<evidence type="ECO:0000256" key="2">
    <source>
        <dbReference type="ARBA" id="ARBA00010892"/>
    </source>
</evidence>
<dbReference type="PANTHER" id="PTHR31611:SF0">
    <property type="entry name" value="HIGH-AFFINITY NICKEL TRANSPORT PROTEIN NIC1"/>
    <property type="match status" value="1"/>
</dbReference>
<dbReference type="GO" id="GO:0012505">
    <property type="term" value="C:endomembrane system"/>
    <property type="evidence" value="ECO:0007669"/>
    <property type="project" value="UniProtKB-SubCell"/>
</dbReference>
<evidence type="ECO:0000256" key="4">
    <source>
        <dbReference type="ARBA" id="ARBA00022596"/>
    </source>
</evidence>
<dbReference type="AlphaFoldDB" id="A0A251ZU44"/>
<name>A0A251ZU44_9PROT</name>
<dbReference type="PANTHER" id="PTHR31611">
    <property type="entry name" value="HIGH-AFFINITY NICKEL TRANSPORT PROTEIN NIC1"/>
    <property type="match status" value="1"/>
</dbReference>
<feature type="transmembrane region" description="Helical" evidence="8">
    <location>
        <begin position="269"/>
        <end position="296"/>
    </location>
</feature>
<dbReference type="EMBL" id="JOPB01000007">
    <property type="protein sequence ID" value="OUI78184.1"/>
    <property type="molecule type" value="Genomic_DNA"/>
</dbReference>
<evidence type="ECO:0000256" key="7">
    <source>
        <dbReference type="ARBA" id="ARBA00023136"/>
    </source>
</evidence>
<dbReference type="NCBIfam" id="TIGR00802">
    <property type="entry name" value="nico"/>
    <property type="match status" value="1"/>
</dbReference>
<comment type="similarity">
    <text evidence="2 8">Belongs to the NiCoT transporter (TC 2.A.52) family.</text>
</comment>
<feature type="transmembrane region" description="Helical" evidence="8">
    <location>
        <begin position="87"/>
        <end position="112"/>
    </location>
</feature>
<dbReference type="GO" id="GO:0005886">
    <property type="term" value="C:plasma membrane"/>
    <property type="evidence" value="ECO:0007669"/>
    <property type="project" value="UniProtKB-SubCell"/>
</dbReference>
<dbReference type="GO" id="GO:0015099">
    <property type="term" value="F:nickel cation transmembrane transporter activity"/>
    <property type="evidence" value="ECO:0007669"/>
    <property type="project" value="UniProtKB-UniRule"/>
</dbReference>
<evidence type="ECO:0000256" key="8">
    <source>
        <dbReference type="RuleBase" id="RU362101"/>
    </source>
</evidence>
<dbReference type="Proteomes" id="UP000194946">
    <property type="component" value="Unassembled WGS sequence"/>
</dbReference>
<keyword evidence="7 8" id="KW-0472">Membrane</keyword>
<feature type="transmembrane region" description="Helical" evidence="8">
    <location>
        <begin position="124"/>
        <end position="152"/>
    </location>
</feature>
<evidence type="ECO:0000256" key="5">
    <source>
        <dbReference type="ARBA" id="ARBA00022692"/>
    </source>
</evidence>
<keyword evidence="4" id="KW-0533">Nickel</keyword>
<feature type="transmembrane region" description="Helical" evidence="8">
    <location>
        <begin position="227"/>
        <end position="248"/>
    </location>
</feature>
<feature type="transmembrane region" description="Helical" evidence="8">
    <location>
        <begin position="21"/>
        <end position="42"/>
    </location>
</feature>
<comment type="subcellular location">
    <subcellularLocation>
        <location evidence="8">Cell membrane</location>
        <topology evidence="8">Multi-pass membrane protein</topology>
    </subcellularLocation>
    <subcellularLocation>
        <location evidence="1">Endomembrane system</location>
        <topology evidence="1">Multi-pass membrane protein</topology>
    </subcellularLocation>
</comment>
<gene>
    <name evidence="9" type="ORF">HK18_09035</name>
</gene>
<evidence type="ECO:0000256" key="3">
    <source>
        <dbReference type="ARBA" id="ARBA00022448"/>
    </source>
</evidence>